<dbReference type="InterPro" id="IPR024478">
    <property type="entry name" value="HlyB_4HB_MCP"/>
</dbReference>
<evidence type="ECO:0000259" key="7">
    <source>
        <dbReference type="PROSITE" id="PS50885"/>
    </source>
</evidence>
<dbReference type="EMBL" id="WKJK01000021">
    <property type="protein sequence ID" value="MRW93939.1"/>
    <property type="molecule type" value="Genomic_DNA"/>
</dbReference>
<evidence type="ECO:0000256" key="5">
    <source>
        <dbReference type="SAM" id="Phobius"/>
    </source>
</evidence>
<protein>
    <submittedName>
        <fullName evidence="8">HAMP domain-containing protein</fullName>
    </submittedName>
</protein>
<dbReference type="Proteomes" id="UP000433309">
    <property type="component" value="Unassembled WGS sequence"/>
</dbReference>
<keyword evidence="4" id="KW-0807">Transducer</keyword>
<reference evidence="8 9" key="1">
    <citation type="submission" date="2019-11" db="EMBL/GenBank/DDBJ databases">
        <title>Novel species isolated from a subtropical stream in China.</title>
        <authorList>
            <person name="Lu H."/>
        </authorList>
    </citation>
    <scope>NUCLEOTIDE SEQUENCE [LARGE SCALE GENOMIC DNA]</scope>
    <source>
        <strain evidence="8 9">FT80W</strain>
    </source>
</reference>
<keyword evidence="5" id="KW-0472">Membrane</keyword>
<dbReference type="Pfam" id="PF00015">
    <property type="entry name" value="MCPsignal"/>
    <property type="match status" value="1"/>
</dbReference>
<dbReference type="SMART" id="SM00283">
    <property type="entry name" value="MA"/>
    <property type="match status" value="1"/>
</dbReference>
<dbReference type="PROSITE" id="PS50885">
    <property type="entry name" value="HAMP"/>
    <property type="match status" value="1"/>
</dbReference>
<dbReference type="GO" id="GO:0004888">
    <property type="term" value="F:transmembrane signaling receptor activity"/>
    <property type="evidence" value="ECO:0007669"/>
    <property type="project" value="InterPro"/>
</dbReference>
<dbReference type="Pfam" id="PF12729">
    <property type="entry name" value="4HB_MCP_1"/>
    <property type="match status" value="1"/>
</dbReference>
<evidence type="ECO:0000256" key="2">
    <source>
        <dbReference type="ARBA" id="ARBA00022481"/>
    </source>
</evidence>
<feature type="transmembrane region" description="Helical" evidence="5">
    <location>
        <begin position="190"/>
        <end position="211"/>
    </location>
</feature>
<evidence type="ECO:0000313" key="9">
    <source>
        <dbReference type="Proteomes" id="UP000433309"/>
    </source>
</evidence>
<dbReference type="PRINTS" id="PR00260">
    <property type="entry name" value="CHEMTRNSDUCR"/>
</dbReference>
<dbReference type="Pfam" id="PF00672">
    <property type="entry name" value="HAMP"/>
    <property type="match status" value="1"/>
</dbReference>
<accession>A0A6I2LCF5</accession>
<dbReference type="PANTHER" id="PTHR43531:SF14">
    <property type="entry name" value="METHYL-ACCEPTING CHEMOTAXIS PROTEIN I-RELATED"/>
    <property type="match status" value="1"/>
</dbReference>
<comment type="subcellular location">
    <subcellularLocation>
        <location evidence="1">Membrane</location>
    </subcellularLocation>
</comment>
<comment type="similarity">
    <text evidence="3">Belongs to the methyl-accepting chemotaxis (MCP) protein family.</text>
</comment>
<dbReference type="PROSITE" id="PS50111">
    <property type="entry name" value="CHEMOTAXIS_TRANSDUC_2"/>
    <property type="match status" value="1"/>
</dbReference>
<comment type="caution">
    <text evidence="8">The sequence shown here is derived from an EMBL/GenBank/DDBJ whole genome shotgun (WGS) entry which is preliminary data.</text>
</comment>
<evidence type="ECO:0000256" key="4">
    <source>
        <dbReference type="PROSITE-ProRule" id="PRU00284"/>
    </source>
</evidence>
<feature type="transmembrane region" description="Helical" evidence="5">
    <location>
        <begin position="12"/>
        <end position="33"/>
    </location>
</feature>
<dbReference type="CDD" id="cd11386">
    <property type="entry name" value="MCP_signal"/>
    <property type="match status" value="1"/>
</dbReference>
<dbReference type="PANTHER" id="PTHR43531">
    <property type="entry name" value="PROTEIN ICFG"/>
    <property type="match status" value="1"/>
</dbReference>
<dbReference type="GO" id="GO:0005886">
    <property type="term" value="C:plasma membrane"/>
    <property type="evidence" value="ECO:0007669"/>
    <property type="project" value="TreeGrafter"/>
</dbReference>
<dbReference type="GO" id="GO:0006935">
    <property type="term" value="P:chemotaxis"/>
    <property type="evidence" value="ECO:0007669"/>
    <property type="project" value="InterPro"/>
</dbReference>
<dbReference type="AlphaFoldDB" id="A0A6I2LCF5"/>
<keyword evidence="2" id="KW-0488">Methylation</keyword>
<proteinExistence type="inferred from homology"/>
<organism evidence="8 9">
    <name type="scientific">Duganella guangzhouensis</name>
    <dbReference type="NCBI Taxonomy" id="2666084"/>
    <lineage>
        <taxon>Bacteria</taxon>
        <taxon>Pseudomonadati</taxon>
        <taxon>Pseudomonadota</taxon>
        <taxon>Betaproteobacteria</taxon>
        <taxon>Burkholderiales</taxon>
        <taxon>Oxalobacteraceae</taxon>
        <taxon>Telluria group</taxon>
        <taxon>Duganella</taxon>
    </lineage>
</organism>
<dbReference type="InterPro" id="IPR004090">
    <property type="entry name" value="Chemotax_Me-accpt_rcpt"/>
</dbReference>
<dbReference type="FunFam" id="1.10.287.950:FF:000001">
    <property type="entry name" value="Methyl-accepting chemotaxis sensory transducer"/>
    <property type="match status" value="1"/>
</dbReference>
<dbReference type="InterPro" id="IPR051310">
    <property type="entry name" value="MCP_chemotaxis"/>
</dbReference>
<keyword evidence="5" id="KW-1133">Transmembrane helix</keyword>
<gene>
    <name evidence="8" type="ORF">GJ699_28515</name>
</gene>
<dbReference type="InterPro" id="IPR003660">
    <property type="entry name" value="HAMP_dom"/>
</dbReference>
<feature type="domain" description="Methyl-accepting transducer" evidence="6">
    <location>
        <begin position="270"/>
        <end position="499"/>
    </location>
</feature>
<dbReference type="Gene3D" id="1.10.287.950">
    <property type="entry name" value="Methyl-accepting chemotaxis protein"/>
    <property type="match status" value="1"/>
</dbReference>
<sequence>MRQFSSMGIARRLHLVSGLLSLAFAGVAIYAYFNLNHVTQLARQTDSLRVPQLQRVSATELEVTRVLLLLRQSILARSDKELKRQLDGIGDKRQLITTAMQSYQDALLSDAERERFAKVPQLLETFWSVAAEDTRLIQAGQKDEALAYLMDKTVPARTELLAALRAAVKLQEGALHDDLGQVVAEAQHTLTVLVILAAVSIAGLALLSWYVTRVLGRRVAASRAVAERVRDGDLTVAVRDDAHDEFSPLLAALGDMQHALTRVVSNVRSNSESVATASAHIAQGSQALSARTEQQASALEQTAATMEQLGATVRNNAGSAMQARELAVGASAVAARGGEVVGQVVQTMKDIQDSAARIADIISVIDGIAFQTNILALNAAVEAARAGEQGRGFAVVASEVRNLAQRSAVAAHEIKELITTSVAQAGQGSALVGQAGATMEEIEAAISRVTAIVADISVASNEQSSSVGQIGQAVAQMDQVTQQNAVLVDESATAAAQLRGQAAQLVQAVAVFKHTAEAR</sequence>
<dbReference type="SUPFAM" id="SSF58104">
    <property type="entry name" value="Methyl-accepting chemotaxis protein (MCP) signaling domain"/>
    <property type="match status" value="1"/>
</dbReference>
<evidence type="ECO:0000313" key="8">
    <source>
        <dbReference type="EMBL" id="MRW93939.1"/>
    </source>
</evidence>
<feature type="domain" description="HAMP" evidence="7">
    <location>
        <begin position="213"/>
        <end position="265"/>
    </location>
</feature>
<dbReference type="GO" id="GO:0007165">
    <property type="term" value="P:signal transduction"/>
    <property type="evidence" value="ECO:0007669"/>
    <property type="project" value="UniProtKB-KW"/>
</dbReference>
<evidence type="ECO:0000256" key="3">
    <source>
        <dbReference type="ARBA" id="ARBA00029447"/>
    </source>
</evidence>
<keyword evidence="5" id="KW-0812">Transmembrane</keyword>
<dbReference type="SMART" id="SM00304">
    <property type="entry name" value="HAMP"/>
    <property type="match status" value="1"/>
</dbReference>
<evidence type="ECO:0000259" key="6">
    <source>
        <dbReference type="PROSITE" id="PS50111"/>
    </source>
</evidence>
<name>A0A6I2LCF5_9BURK</name>
<dbReference type="InterPro" id="IPR004089">
    <property type="entry name" value="MCPsignal_dom"/>
</dbReference>
<evidence type="ECO:0000256" key="1">
    <source>
        <dbReference type="ARBA" id="ARBA00004370"/>
    </source>
</evidence>
<keyword evidence="9" id="KW-1185">Reference proteome</keyword>